<evidence type="ECO:0000256" key="1">
    <source>
        <dbReference type="ARBA" id="ARBA00022723"/>
    </source>
</evidence>
<dbReference type="InterPro" id="IPR006121">
    <property type="entry name" value="HMA_dom"/>
</dbReference>
<dbReference type="GO" id="GO:0046872">
    <property type="term" value="F:metal ion binding"/>
    <property type="evidence" value="ECO:0007669"/>
    <property type="project" value="UniProtKB-KW"/>
</dbReference>
<evidence type="ECO:0000313" key="4">
    <source>
        <dbReference type="Proteomes" id="UP000184758"/>
    </source>
</evidence>
<keyword evidence="1" id="KW-0479">Metal-binding</keyword>
<dbReference type="Pfam" id="PF00403">
    <property type="entry name" value="HMA"/>
    <property type="match status" value="1"/>
</dbReference>
<dbReference type="RefSeq" id="WP_034546434.1">
    <property type="nucleotide sequence ID" value="NZ_FSRN01000001.1"/>
</dbReference>
<name>A0A1N6EKW7_9LACT</name>
<dbReference type="Gene3D" id="3.30.70.100">
    <property type="match status" value="1"/>
</dbReference>
<organism evidence="3 4">
    <name type="scientific">Carnobacterium alterfunditum</name>
    <dbReference type="NCBI Taxonomy" id="28230"/>
    <lineage>
        <taxon>Bacteria</taxon>
        <taxon>Bacillati</taxon>
        <taxon>Bacillota</taxon>
        <taxon>Bacilli</taxon>
        <taxon>Lactobacillales</taxon>
        <taxon>Carnobacteriaceae</taxon>
        <taxon>Carnobacterium</taxon>
    </lineage>
</organism>
<dbReference type="eggNOG" id="COG2608">
    <property type="taxonomic scope" value="Bacteria"/>
</dbReference>
<dbReference type="SUPFAM" id="SSF55008">
    <property type="entry name" value="HMA, heavy metal-associated domain"/>
    <property type="match status" value="1"/>
</dbReference>
<feature type="domain" description="HMA" evidence="2">
    <location>
        <begin position="2"/>
        <end position="68"/>
    </location>
</feature>
<accession>A0A1N6EKW7</accession>
<dbReference type="PROSITE" id="PS01047">
    <property type="entry name" value="HMA_1"/>
    <property type="match status" value="1"/>
</dbReference>
<evidence type="ECO:0000259" key="2">
    <source>
        <dbReference type="PROSITE" id="PS50846"/>
    </source>
</evidence>
<sequence>MSKAVYQLEPLTCPSCIKKIETTLNKTAGIESAKVMFNSSKVKTEFDETAIKASKIQETIQKLGYPVLSAKVS</sequence>
<dbReference type="InterPro" id="IPR017969">
    <property type="entry name" value="Heavy-metal-associated_CS"/>
</dbReference>
<dbReference type="STRING" id="28230.SAMN05878443_0056"/>
<dbReference type="AlphaFoldDB" id="A0A1N6EKW7"/>
<dbReference type="InterPro" id="IPR036163">
    <property type="entry name" value="HMA_dom_sf"/>
</dbReference>
<proteinExistence type="predicted"/>
<reference evidence="4" key="1">
    <citation type="submission" date="2016-11" db="EMBL/GenBank/DDBJ databases">
        <authorList>
            <person name="Varghese N."/>
            <person name="Submissions S."/>
        </authorList>
    </citation>
    <scope>NUCLEOTIDE SEQUENCE [LARGE SCALE GENOMIC DNA]</scope>
    <source>
        <strain evidence="4">313</strain>
    </source>
</reference>
<dbReference type="CDD" id="cd00371">
    <property type="entry name" value="HMA"/>
    <property type="match status" value="1"/>
</dbReference>
<dbReference type="PROSITE" id="PS50846">
    <property type="entry name" value="HMA_2"/>
    <property type="match status" value="1"/>
</dbReference>
<protein>
    <submittedName>
        <fullName evidence="3">Copper chaperone CopZ</fullName>
    </submittedName>
</protein>
<gene>
    <name evidence="3" type="ORF">SAMN05878443_0056</name>
</gene>
<evidence type="ECO:0000313" key="3">
    <source>
        <dbReference type="EMBL" id="SIN83686.1"/>
    </source>
</evidence>
<dbReference type="FunFam" id="3.30.70.100:FF:000001">
    <property type="entry name" value="ATPase copper transporting beta"/>
    <property type="match status" value="1"/>
</dbReference>
<dbReference type="OrthoDB" id="2721717at2"/>
<dbReference type="EMBL" id="FSRN01000001">
    <property type="protein sequence ID" value="SIN83686.1"/>
    <property type="molecule type" value="Genomic_DNA"/>
</dbReference>
<dbReference type="Proteomes" id="UP000184758">
    <property type="component" value="Unassembled WGS sequence"/>
</dbReference>
<keyword evidence="4" id="KW-1185">Reference proteome</keyword>